<reference evidence="1" key="1">
    <citation type="journal article" date="2020" name="Fungal Divers.">
        <title>Resolving the Mortierellaceae phylogeny through synthesis of multi-gene phylogenetics and phylogenomics.</title>
        <authorList>
            <person name="Vandepol N."/>
            <person name="Liber J."/>
            <person name="Desiro A."/>
            <person name="Na H."/>
            <person name="Kennedy M."/>
            <person name="Barry K."/>
            <person name="Grigoriev I.V."/>
            <person name="Miller A.N."/>
            <person name="O'Donnell K."/>
            <person name="Stajich J.E."/>
            <person name="Bonito G."/>
        </authorList>
    </citation>
    <scope>NUCLEOTIDE SEQUENCE</scope>
    <source>
        <strain evidence="1">NRRL 28262</strain>
    </source>
</reference>
<dbReference type="AlphaFoldDB" id="A0AAD4DFD4"/>
<proteinExistence type="predicted"/>
<gene>
    <name evidence="1" type="ORF">BGZ95_007713</name>
</gene>
<evidence type="ECO:0000313" key="1">
    <source>
        <dbReference type="EMBL" id="KAG0276320.1"/>
    </source>
</evidence>
<protein>
    <submittedName>
        <fullName evidence="1">Uncharacterized protein</fullName>
    </submittedName>
</protein>
<comment type="caution">
    <text evidence="1">The sequence shown here is derived from an EMBL/GenBank/DDBJ whole genome shotgun (WGS) entry which is preliminary data.</text>
</comment>
<keyword evidence="2" id="KW-1185">Reference proteome</keyword>
<organism evidence="1 2">
    <name type="scientific">Linnemannia exigua</name>
    <dbReference type="NCBI Taxonomy" id="604196"/>
    <lineage>
        <taxon>Eukaryota</taxon>
        <taxon>Fungi</taxon>
        <taxon>Fungi incertae sedis</taxon>
        <taxon>Mucoromycota</taxon>
        <taxon>Mortierellomycotina</taxon>
        <taxon>Mortierellomycetes</taxon>
        <taxon>Mortierellales</taxon>
        <taxon>Mortierellaceae</taxon>
        <taxon>Linnemannia</taxon>
    </lineage>
</organism>
<name>A0AAD4DFD4_9FUNG</name>
<dbReference type="EMBL" id="JAAAIL010000384">
    <property type="protein sequence ID" value="KAG0276320.1"/>
    <property type="molecule type" value="Genomic_DNA"/>
</dbReference>
<evidence type="ECO:0000313" key="2">
    <source>
        <dbReference type="Proteomes" id="UP001194580"/>
    </source>
</evidence>
<accession>A0AAD4DFD4</accession>
<dbReference type="Proteomes" id="UP001194580">
    <property type="component" value="Unassembled WGS sequence"/>
</dbReference>
<sequence>MNQGSLMNRAINQFETIVGLEAKENQIRALLNTPSPYLSGEFLFDGGEGFQSERSQIYALRQQIYSCSLALKGFLDDIEQLQQQQGQNDFATRVRAMRLRMQHTMAIRRDQLMFEVCVYLARDCPINDDHIHLNRSLSSYILKNFKNSDV</sequence>